<dbReference type="PANTHER" id="PTHR32305">
    <property type="match status" value="1"/>
</dbReference>
<dbReference type="NCBIfam" id="TIGR03696">
    <property type="entry name" value="Rhs_assc_core"/>
    <property type="match status" value="1"/>
</dbReference>
<protein>
    <submittedName>
        <fullName evidence="1">Rhs protein signature</fullName>
    </submittedName>
</protein>
<evidence type="ECO:0000313" key="1">
    <source>
        <dbReference type="EMBL" id="SEH96900.1"/>
    </source>
</evidence>
<dbReference type="EMBL" id="LT629973">
    <property type="protein sequence ID" value="SEH96900.1"/>
    <property type="molecule type" value="Genomic_DNA"/>
</dbReference>
<dbReference type="STRING" id="1679444.PYTT_2171"/>
<dbReference type="PANTHER" id="PTHR32305:SF15">
    <property type="entry name" value="PROTEIN RHSA-RELATED"/>
    <property type="match status" value="1"/>
</dbReference>
<reference evidence="2" key="1">
    <citation type="submission" date="2016-09" db="EMBL/GenBank/DDBJ databases">
        <authorList>
            <person name="Koehorst J."/>
        </authorList>
    </citation>
    <scope>NUCLEOTIDE SEQUENCE [LARGE SCALE GENOMIC DNA]</scope>
</reference>
<dbReference type="Proteomes" id="UP000176204">
    <property type="component" value="Chromosome I"/>
</dbReference>
<sequence length="355" mass="40600">MGQLYMKKVTVNGTVVLHQHYLYRGYLQIAALDLTRSNAPALWLLHWDPAQPIATRPLSIRKNGTWYTYGHDLTKNVTELYKADGTIATAYDYTPYGTVTASGIDQPIQWSSEHYDPELALVYYNYRHYNPLDGRWINRDPFAENGGRNLYAFVENSIYAFLDVLGLELIHIPNTDATLDMSRINCIEYSTGLNGDLQLGASSFDELFTALGWSCTNMKNGGECHCDCDTEEAMAVYVHIRARENENGELIDPRRLRAVVDDLMKRAYIDDIWTARSIWKIRTIDEIDLIDLLDVHGVRRNCLEEDGSPKAWDYVPESGVKGTESVKIRYVSDPNVTSPDIYNYIRKCCKKKKQK</sequence>
<organism evidence="1 2">
    <name type="scientific">Akkermansia glycaniphila</name>
    <dbReference type="NCBI Taxonomy" id="1679444"/>
    <lineage>
        <taxon>Bacteria</taxon>
        <taxon>Pseudomonadati</taxon>
        <taxon>Verrucomicrobiota</taxon>
        <taxon>Verrucomicrobiia</taxon>
        <taxon>Verrucomicrobiales</taxon>
        <taxon>Akkermansiaceae</taxon>
        <taxon>Akkermansia</taxon>
    </lineage>
</organism>
<name>A0A1C7PF88_9BACT</name>
<gene>
    <name evidence="1" type="ORF">PYTT_2171</name>
</gene>
<dbReference type="PRINTS" id="PR00394">
    <property type="entry name" value="RHSPROTEIN"/>
</dbReference>
<dbReference type="OrthoDB" id="200270at2"/>
<dbReference type="RefSeq" id="WP_067771890.1">
    <property type="nucleotide sequence ID" value="NZ_LIGX01000001.1"/>
</dbReference>
<evidence type="ECO:0000313" key="2">
    <source>
        <dbReference type="Proteomes" id="UP000176204"/>
    </source>
</evidence>
<dbReference type="AlphaFoldDB" id="A0A1C7PF88"/>
<keyword evidence="2" id="KW-1185">Reference proteome</keyword>
<proteinExistence type="predicted"/>
<dbReference type="KEGG" id="agl:PYTT_2171"/>
<accession>A0A1C7PF88</accession>
<dbReference type="Gene3D" id="2.180.10.10">
    <property type="entry name" value="RHS repeat-associated core"/>
    <property type="match status" value="1"/>
</dbReference>
<dbReference type="InterPro" id="IPR050708">
    <property type="entry name" value="T6SS_VgrG/RHS"/>
</dbReference>
<dbReference type="InterPro" id="IPR022385">
    <property type="entry name" value="Rhs_assc_core"/>
</dbReference>